<keyword evidence="1" id="KW-0472">Membrane</keyword>
<keyword evidence="4" id="KW-1185">Reference proteome</keyword>
<name>A0A1B7MJJ9_9AGAM</name>
<evidence type="ECO:0000259" key="2">
    <source>
        <dbReference type="Pfam" id="PF20151"/>
    </source>
</evidence>
<dbReference type="InParanoid" id="A0A1B7MJJ9"/>
<dbReference type="EMBL" id="KV448919">
    <property type="protein sequence ID" value="OAX32775.1"/>
    <property type="molecule type" value="Genomic_DNA"/>
</dbReference>
<feature type="transmembrane region" description="Helical" evidence="1">
    <location>
        <begin position="214"/>
        <end position="233"/>
    </location>
</feature>
<dbReference type="Proteomes" id="UP000092154">
    <property type="component" value="Unassembled WGS sequence"/>
</dbReference>
<keyword evidence="1" id="KW-0812">Transmembrane</keyword>
<feature type="transmembrane region" description="Helical" evidence="1">
    <location>
        <begin position="115"/>
        <end position="136"/>
    </location>
</feature>
<feature type="transmembrane region" description="Helical" evidence="1">
    <location>
        <begin position="43"/>
        <end position="69"/>
    </location>
</feature>
<proteinExistence type="predicted"/>
<feature type="transmembrane region" description="Helical" evidence="1">
    <location>
        <begin position="12"/>
        <end position="31"/>
    </location>
</feature>
<reference evidence="3 4" key="1">
    <citation type="submission" date="2016-06" db="EMBL/GenBank/DDBJ databases">
        <title>Comparative genomics of the ectomycorrhizal sister species Rhizopogon vinicolor and Rhizopogon vesiculosus (Basidiomycota: Boletales) reveals a divergence of the mating type B locus.</title>
        <authorList>
            <consortium name="DOE Joint Genome Institute"/>
            <person name="Mujic A.B."/>
            <person name="Kuo A."/>
            <person name="Tritt A."/>
            <person name="Lipzen A."/>
            <person name="Chen C."/>
            <person name="Johnson J."/>
            <person name="Sharma A."/>
            <person name="Barry K."/>
            <person name="Grigoriev I.V."/>
            <person name="Spatafora J.W."/>
        </authorList>
    </citation>
    <scope>NUCLEOTIDE SEQUENCE [LARGE SCALE GENOMIC DNA]</scope>
    <source>
        <strain evidence="3 4">AM-OR11-026</strain>
    </source>
</reference>
<dbReference type="OrthoDB" id="2631138at2759"/>
<gene>
    <name evidence="3" type="ORF">K503DRAFT_577340</name>
</gene>
<feature type="domain" description="DUF6533" evidence="2">
    <location>
        <begin position="14"/>
        <end position="59"/>
    </location>
</feature>
<sequence>MSVLNLFTDITFSYFVVASSTAVIYDWVLTWGQEFELVWRPRCSLISMIYLIMRYIGIIYSTTAIVAYIPSIPLTDKVRAILGFIQWSTFVVINAMLGVIMIHRLHAMYQRSRKMLIFLILTLAAVTIASVVIVVIHGRHLVWNEVVLYGTYHCVADGSDPLLRVETGILNTAWEALALCLAIRIAVKHFLELQRSSIGWGIGDCFTVLMKTHVLYFAAFAAVSFCSIGMLSSNLSNSAIYSGILRIASLVQMFVLGPRLILNVRQYHAKLTTNSDEGASMTTIAFQEHVLVLSSRGGV</sequence>
<feature type="transmembrane region" description="Helical" evidence="1">
    <location>
        <begin position="81"/>
        <end position="103"/>
    </location>
</feature>
<dbReference type="InterPro" id="IPR045340">
    <property type="entry name" value="DUF6533"/>
</dbReference>
<dbReference type="STRING" id="1314800.A0A1B7MJJ9"/>
<dbReference type="AlphaFoldDB" id="A0A1B7MJJ9"/>
<organism evidence="3 4">
    <name type="scientific">Rhizopogon vinicolor AM-OR11-026</name>
    <dbReference type="NCBI Taxonomy" id="1314800"/>
    <lineage>
        <taxon>Eukaryota</taxon>
        <taxon>Fungi</taxon>
        <taxon>Dikarya</taxon>
        <taxon>Basidiomycota</taxon>
        <taxon>Agaricomycotina</taxon>
        <taxon>Agaricomycetes</taxon>
        <taxon>Agaricomycetidae</taxon>
        <taxon>Boletales</taxon>
        <taxon>Suillineae</taxon>
        <taxon>Rhizopogonaceae</taxon>
        <taxon>Rhizopogon</taxon>
    </lineage>
</organism>
<keyword evidence="1" id="KW-1133">Transmembrane helix</keyword>
<protein>
    <recommendedName>
        <fullName evidence="2">DUF6533 domain-containing protein</fullName>
    </recommendedName>
</protein>
<accession>A0A1B7MJJ9</accession>
<evidence type="ECO:0000256" key="1">
    <source>
        <dbReference type="SAM" id="Phobius"/>
    </source>
</evidence>
<dbReference type="Pfam" id="PF20151">
    <property type="entry name" value="DUF6533"/>
    <property type="match status" value="1"/>
</dbReference>
<evidence type="ECO:0000313" key="4">
    <source>
        <dbReference type="Proteomes" id="UP000092154"/>
    </source>
</evidence>
<evidence type="ECO:0000313" key="3">
    <source>
        <dbReference type="EMBL" id="OAX32775.1"/>
    </source>
</evidence>